<accession>A0A858RK73</accession>
<reference evidence="2 3" key="1">
    <citation type="submission" date="2020-04" db="EMBL/GenBank/DDBJ databases">
        <title>Luteolibacter sp. G-1-1-1 isolated from soil.</title>
        <authorList>
            <person name="Dahal R.H."/>
        </authorList>
    </citation>
    <scope>NUCLEOTIDE SEQUENCE [LARGE SCALE GENOMIC DNA]</scope>
    <source>
        <strain evidence="2 3">G-1-1-1</strain>
    </source>
</reference>
<evidence type="ECO:0000313" key="3">
    <source>
        <dbReference type="Proteomes" id="UP000501812"/>
    </source>
</evidence>
<organism evidence="2 3">
    <name type="scientific">Luteolibacter luteus</name>
    <dbReference type="NCBI Taxonomy" id="2728835"/>
    <lineage>
        <taxon>Bacteria</taxon>
        <taxon>Pseudomonadati</taxon>
        <taxon>Verrucomicrobiota</taxon>
        <taxon>Verrucomicrobiia</taxon>
        <taxon>Verrucomicrobiales</taxon>
        <taxon>Verrucomicrobiaceae</taxon>
        <taxon>Luteolibacter</taxon>
    </lineage>
</organism>
<dbReference type="KEGG" id="luo:HHL09_18550"/>
<dbReference type="Proteomes" id="UP000501812">
    <property type="component" value="Chromosome"/>
</dbReference>
<feature type="compositionally biased region" description="Polar residues" evidence="1">
    <location>
        <begin position="73"/>
        <end position="85"/>
    </location>
</feature>
<dbReference type="RefSeq" id="WP_169456122.1">
    <property type="nucleotide sequence ID" value="NZ_CP051774.1"/>
</dbReference>
<evidence type="ECO:0000313" key="2">
    <source>
        <dbReference type="EMBL" id="QJE97696.1"/>
    </source>
</evidence>
<sequence length="85" mass="8891">MSLPTLFHCAASGLLLSLATSCQPTNGLDPLDHGGPPAVTIAKVPSLNPQDEDRLLHEHTVQRAHESPHGTAMGSQAGTTVTAEW</sequence>
<feature type="region of interest" description="Disordered" evidence="1">
    <location>
        <begin position="62"/>
        <end position="85"/>
    </location>
</feature>
<evidence type="ECO:0000256" key="1">
    <source>
        <dbReference type="SAM" id="MobiDB-lite"/>
    </source>
</evidence>
<dbReference type="EMBL" id="CP051774">
    <property type="protein sequence ID" value="QJE97696.1"/>
    <property type="molecule type" value="Genomic_DNA"/>
</dbReference>
<proteinExistence type="predicted"/>
<protein>
    <submittedName>
        <fullName evidence="2">Uncharacterized protein</fullName>
    </submittedName>
</protein>
<name>A0A858RK73_9BACT</name>
<dbReference type="AlphaFoldDB" id="A0A858RK73"/>
<gene>
    <name evidence="2" type="ORF">HHL09_18550</name>
</gene>
<keyword evidence="3" id="KW-1185">Reference proteome</keyword>